<dbReference type="GO" id="GO:0006310">
    <property type="term" value="P:DNA recombination"/>
    <property type="evidence" value="ECO:0007669"/>
    <property type="project" value="UniProtKB-KW"/>
</dbReference>
<dbReference type="InterPro" id="IPR044068">
    <property type="entry name" value="CB"/>
</dbReference>
<gene>
    <name evidence="8" type="ORF">F6H94_00405</name>
</gene>
<evidence type="ECO:0000313" key="9">
    <source>
        <dbReference type="Proteomes" id="UP000327236"/>
    </source>
</evidence>
<organism evidence="8 9">
    <name type="scientific">Lactobacillus jensenii</name>
    <dbReference type="NCBI Taxonomy" id="109790"/>
    <lineage>
        <taxon>Bacteria</taxon>
        <taxon>Bacillati</taxon>
        <taxon>Bacillota</taxon>
        <taxon>Bacilli</taxon>
        <taxon>Lactobacillales</taxon>
        <taxon>Lactobacillaceae</taxon>
        <taxon>Lactobacillus</taxon>
    </lineage>
</organism>
<keyword evidence="2" id="KW-0229">DNA integration</keyword>
<dbReference type="Pfam" id="PF00589">
    <property type="entry name" value="Phage_integrase"/>
    <property type="match status" value="1"/>
</dbReference>
<evidence type="ECO:0000256" key="3">
    <source>
        <dbReference type="ARBA" id="ARBA00023125"/>
    </source>
</evidence>
<dbReference type="CDD" id="cd01189">
    <property type="entry name" value="INT_ICEBs1_C_like"/>
    <property type="match status" value="1"/>
</dbReference>
<proteinExistence type="inferred from homology"/>
<sequence length="369" mass="43426">MASITKRGKKWQVRYSKRRKIQVKQSDGTFKTEYKLEQVSKSGFNTKREAIEYSAKLELQAADGVKLRNDISFYDYFCQWYEQTKKPHVRISTQYQYQAIAKLIYNFFGYTEFKNIKRIDFQRFLNGLNFSPSYIRKITAVIRSCIKYAMVDKIISNDFTTLVNNKGNIKRKRKIEYLNLDEIKKLVDYCKVHRKEDEYCYLIILAIVTGARVGELVALHWNDIDFENQKININKSFNFITRTDGLTKTQSSIRTIAVNSDTLNILKELKSKKTDRIFERNNKAYTKERIGAHLYKNLKAIGINKKIVFHSLRHCHVALLHSIGIDWYAISKRLGHRNLTTTLNIYAYLIDEEKEKADTLIKDKLNSIF</sequence>
<comment type="caution">
    <text evidence="8">The sequence shown here is derived from an EMBL/GenBank/DDBJ whole genome shotgun (WGS) entry which is preliminary data.</text>
</comment>
<name>A0A5N1IKS3_LACJE</name>
<dbReference type="OrthoDB" id="9803188at2"/>
<dbReference type="InterPro" id="IPR004107">
    <property type="entry name" value="Integrase_SAM-like_N"/>
</dbReference>
<protein>
    <submittedName>
        <fullName evidence="8">Site-specific integrase</fullName>
    </submittedName>
</protein>
<evidence type="ECO:0000259" key="6">
    <source>
        <dbReference type="PROSITE" id="PS51898"/>
    </source>
</evidence>
<dbReference type="GO" id="GO:0015074">
    <property type="term" value="P:DNA integration"/>
    <property type="evidence" value="ECO:0007669"/>
    <property type="project" value="UniProtKB-KW"/>
</dbReference>
<evidence type="ECO:0000259" key="7">
    <source>
        <dbReference type="PROSITE" id="PS51900"/>
    </source>
</evidence>
<dbReference type="EMBL" id="VYWW01000001">
    <property type="protein sequence ID" value="KAA9324461.1"/>
    <property type="molecule type" value="Genomic_DNA"/>
</dbReference>
<dbReference type="InterPro" id="IPR010998">
    <property type="entry name" value="Integrase_recombinase_N"/>
</dbReference>
<keyword evidence="4" id="KW-0233">DNA recombination</keyword>
<reference evidence="8 9" key="1">
    <citation type="submission" date="2019-09" db="EMBL/GenBank/DDBJ databases">
        <title>Draft genome sequence assemblies of isolates from the urinary tract.</title>
        <authorList>
            <person name="Mores C.R."/>
            <person name="Putonti C."/>
            <person name="Wolfe A.J."/>
        </authorList>
    </citation>
    <scope>NUCLEOTIDE SEQUENCE [LARGE SCALE GENOMIC DNA]</scope>
    <source>
        <strain evidence="8 9">UMB246</strain>
    </source>
</reference>
<feature type="domain" description="Core-binding (CB)" evidence="7">
    <location>
        <begin position="71"/>
        <end position="150"/>
    </location>
</feature>
<dbReference type="PANTHER" id="PTHR30349">
    <property type="entry name" value="PHAGE INTEGRASE-RELATED"/>
    <property type="match status" value="1"/>
</dbReference>
<evidence type="ECO:0000313" key="8">
    <source>
        <dbReference type="EMBL" id="KAA9324461.1"/>
    </source>
</evidence>
<evidence type="ECO:0000256" key="4">
    <source>
        <dbReference type="ARBA" id="ARBA00023172"/>
    </source>
</evidence>
<dbReference type="InterPro" id="IPR002104">
    <property type="entry name" value="Integrase_catalytic"/>
</dbReference>
<dbReference type="PROSITE" id="PS51900">
    <property type="entry name" value="CB"/>
    <property type="match status" value="1"/>
</dbReference>
<accession>A0A5N1IKS3</accession>
<evidence type="ECO:0000256" key="2">
    <source>
        <dbReference type="ARBA" id="ARBA00022908"/>
    </source>
</evidence>
<keyword evidence="3 5" id="KW-0238">DNA-binding</keyword>
<feature type="domain" description="Tyr recombinase" evidence="6">
    <location>
        <begin position="173"/>
        <end position="359"/>
    </location>
</feature>
<evidence type="ECO:0000256" key="1">
    <source>
        <dbReference type="ARBA" id="ARBA00008857"/>
    </source>
</evidence>
<dbReference type="Gene3D" id="1.10.150.130">
    <property type="match status" value="1"/>
</dbReference>
<dbReference type="Gene3D" id="1.10.443.10">
    <property type="entry name" value="Intergrase catalytic core"/>
    <property type="match status" value="1"/>
</dbReference>
<evidence type="ECO:0000256" key="5">
    <source>
        <dbReference type="PROSITE-ProRule" id="PRU01248"/>
    </source>
</evidence>
<dbReference type="GO" id="GO:0003677">
    <property type="term" value="F:DNA binding"/>
    <property type="evidence" value="ECO:0007669"/>
    <property type="project" value="UniProtKB-UniRule"/>
</dbReference>
<dbReference type="RefSeq" id="WP_144885573.1">
    <property type="nucleotide sequence ID" value="NZ_JASOPV010000035.1"/>
</dbReference>
<dbReference type="InterPro" id="IPR013762">
    <property type="entry name" value="Integrase-like_cat_sf"/>
</dbReference>
<dbReference type="Pfam" id="PF14659">
    <property type="entry name" value="Phage_int_SAM_3"/>
    <property type="match status" value="1"/>
</dbReference>
<comment type="similarity">
    <text evidence="1">Belongs to the 'phage' integrase family.</text>
</comment>
<dbReference type="AlphaFoldDB" id="A0A5N1IKS3"/>
<dbReference type="InterPro" id="IPR011010">
    <property type="entry name" value="DNA_brk_join_enz"/>
</dbReference>
<dbReference type="InterPro" id="IPR050090">
    <property type="entry name" value="Tyrosine_recombinase_XerCD"/>
</dbReference>
<dbReference type="PANTHER" id="PTHR30349:SF64">
    <property type="entry name" value="PROPHAGE INTEGRASE INTD-RELATED"/>
    <property type="match status" value="1"/>
</dbReference>
<dbReference type="SUPFAM" id="SSF56349">
    <property type="entry name" value="DNA breaking-rejoining enzymes"/>
    <property type="match status" value="1"/>
</dbReference>
<dbReference type="Proteomes" id="UP000327236">
    <property type="component" value="Unassembled WGS sequence"/>
</dbReference>
<dbReference type="PROSITE" id="PS51898">
    <property type="entry name" value="TYR_RECOMBINASE"/>
    <property type="match status" value="1"/>
</dbReference>